<dbReference type="GO" id="GO:0097504">
    <property type="term" value="C:Gemini of Cajal bodies"/>
    <property type="evidence" value="ECO:0007669"/>
    <property type="project" value="UniProtKB-SubCell"/>
</dbReference>
<dbReference type="AlphaFoldDB" id="A0A2G8KLS9"/>
<feature type="region of interest" description="Disordered" evidence="9">
    <location>
        <begin position="41"/>
        <end position="81"/>
    </location>
</feature>
<dbReference type="Pfam" id="PF20636">
    <property type="entry name" value="SMN_G2-BD"/>
    <property type="match status" value="1"/>
</dbReference>
<feature type="compositionally biased region" description="Basic residues" evidence="9">
    <location>
        <begin position="62"/>
        <end position="81"/>
    </location>
</feature>
<evidence type="ECO:0000256" key="4">
    <source>
        <dbReference type="ARBA" id="ARBA00022490"/>
    </source>
</evidence>
<dbReference type="Proteomes" id="UP000230750">
    <property type="component" value="Unassembled WGS sequence"/>
</dbReference>
<evidence type="ECO:0000256" key="7">
    <source>
        <dbReference type="ARBA" id="ARBA00023242"/>
    </source>
</evidence>
<dbReference type="InterPro" id="IPR049481">
    <property type="entry name" value="SMN_G2-BD"/>
</dbReference>
<evidence type="ECO:0000259" key="10">
    <source>
        <dbReference type="PROSITE" id="PS50304"/>
    </source>
</evidence>
<keyword evidence="6" id="KW-0508">mRNA splicing</keyword>
<evidence type="ECO:0000256" key="9">
    <source>
        <dbReference type="SAM" id="MobiDB-lite"/>
    </source>
</evidence>
<dbReference type="SUPFAM" id="SSF63748">
    <property type="entry name" value="Tudor/PWWP/MBT"/>
    <property type="match status" value="1"/>
</dbReference>
<evidence type="ECO:0000313" key="12">
    <source>
        <dbReference type="Proteomes" id="UP000230750"/>
    </source>
</evidence>
<dbReference type="PANTHER" id="PTHR39267:SF1">
    <property type="entry name" value="SURVIVAL MOTOR NEURON PROTEIN"/>
    <property type="match status" value="1"/>
</dbReference>
<dbReference type="GO" id="GO:0006397">
    <property type="term" value="P:mRNA processing"/>
    <property type="evidence" value="ECO:0007669"/>
    <property type="project" value="UniProtKB-KW"/>
</dbReference>
<dbReference type="CDD" id="cd22851">
    <property type="entry name" value="SMN_N"/>
    <property type="match status" value="1"/>
</dbReference>
<comment type="subcellular location">
    <subcellularLocation>
        <location evidence="1">Cytoplasm</location>
        <location evidence="1">Myofibril</location>
        <location evidence="1">Sarcomere</location>
        <location evidence="1">Z line</location>
    </subcellularLocation>
    <subcellularLocation>
        <location evidence="2">Nucleus</location>
        <location evidence="2">Cajal body</location>
    </subcellularLocation>
    <subcellularLocation>
        <location evidence="8">Nucleus</location>
        <location evidence="8">Gem</location>
    </subcellularLocation>
</comment>
<evidence type="ECO:0000313" key="11">
    <source>
        <dbReference type="EMBL" id="PIK48974.1"/>
    </source>
</evidence>
<dbReference type="GO" id="GO:0003723">
    <property type="term" value="F:RNA binding"/>
    <property type="evidence" value="ECO:0007669"/>
    <property type="project" value="InterPro"/>
</dbReference>
<dbReference type="PANTHER" id="PTHR39267">
    <property type="entry name" value="SURVIVAL MOTOR NEURON-LIKE PROTEIN 1"/>
    <property type="match status" value="1"/>
</dbReference>
<dbReference type="PROSITE" id="PS50304">
    <property type="entry name" value="TUDOR"/>
    <property type="match status" value="1"/>
</dbReference>
<keyword evidence="4" id="KW-0963">Cytoplasm</keyword>
<dbReference type="InterPro" id="IPR047313">
    <property type="entry name" value="SMN_C"/>
</dbReference>
<evidence type="ECO:0000256" key="5">
    <source>
        <dbReference type="ARBA" id="ARBA00022664"/>
    </source>
</evidence>
<dbReference type="CDD" id="cd20398">
    <property type="entry name" value="Tudor_SMN"/>
    <property type="match status" value="1"/>
</dbReference>
<dbReference type="Pfam" id="PF20635">
    <property type="entry name" value="SMN_YG-box"/>
    <property type="match status" value="1"/>
</dbReference>
<dbReference type="GO" id="GO:0008380">
    <property type="term" value="P:RNA splicing"/>
    <property type="evidence" value="ECO:0007669"/>
    <property type="project" value="UniProtKB-KW"/>
</dbReference>
<evidence type="ECO:0000256" key="2">
    <source>
        <dbReference type="ARBA" id="ARBA00004408"/>
    </source>
</evidence>
<dbReference type="Pfam" id="PF06003">
    <property type="entry name" value="SMN_Tudor"/>
    <property type="match status" value="1"/>
</dbReference>
<sequence>MSAHGAAVFLQGQTNGNESDIWDDTALIKAYDKAINSVKSEINGEQPEEELEGNVSEPTQRKAAKKGKNKRKKRKSSQRKRWKVGDRCSAVFSDDHLVYEAIIKSVNYKLGTCWVTYIGYGNEEEKNLDELMGTQEVISQEEDNYFSENGNESLEMDTFSNTSQSPHYIGTSGYPPPPQQRRLHPPAGPPWQFPHPQQWNNTSFPPQASPFDHGPFGPPPPRGPFHRRGQWGIPHPPPPPPTDNDQDALYAMLMAWYMSGYHTGYFQGLKGAQRKRGVKTDR</sequence>
<protein>
    <submittedName>
        <fullName evidence="11">Survival motor neuron protein</fullName>
    </submittedName>
</protein>
<comment type="caution">
    <text evidence="11">The sequence shown here is derived from an EMBL/GenBank/DDBJ whole genome shotgun (WGS) entry which is preliminary data.</text>
</comment>
<feature type="region of interest" description="Disordered" evidence="9">
    <location>
        <begin position="205"/>
        <end position="243"/>
    </location>
</feature>
<keyword evidence="12" id="KW-1185">Reference proteome</keyword>
<comment type="similarity">
    <text evidence="3">Belongs to the SMN family.</text>
</comment>
<dbReference type="EMBL" id="MRZV01000489">
    <property type="protein sequence ID" value="PIK48974.1"/>
    <property type="molecule type" value="Genomic_DNA"/>
</dbReference>
<keyword evidence="5" id="KW-0507">mRNA processing</keyword>
<dbReference type="STRING" id="307972.A0A2G8KLS9"/>
<keyword evidence="7" id="KW-0539">Nucleus</keyword>
<organism evidence="11 12">
    <name type="scientific">Stichopus japonicus</name>
    <name type="common">Sea cucumber</name>
    <dbReference type="NCBI Taxonomy" id="307972"/>
    <lineage>
        <taxon>Eukaryota</taxon>
        <taxon>Metazoa</taxon>
        <taxon>Echinodermata</taxon>
        <taxon>Eleutherozoa</taxon>
        <taxon>Echinozoa</taxon>
        <taxon>Holothuroidea</taxon>
        <taxon>Aspidochirotacea</taxon>
        <taxon>Aspidochirotida</taxon>
        <taxon>Stichopodidae</taxon>
        <taxon>Apostichopus</taxon>
    </lineage>
</organism>
<dbReference type="SMART" id="SM00333">
    <property type="entry name" value="TUDOR"/>
    <property type="match status" value="1"/>
</dbReference>
<dbReference type="InterPro" id="IPR002999">
    <property type="entry name" value="Tudor"/>
</dbReference>
<name>A0A2G8KLS9_STIJA</name>
<gene>
    <name evidence="11" type="ORF">BSL78_14152</name>
</gene>
<dbReference type="InterPro" id="IPR047298">
    <property type="entry name" value="Tudor_SMN_eumet"/>
</dbReference>
<dbReference type="Gene3D" id="2.30.30.140">
    <property type="match status" value="1"/>
</dbReference>
<dbReference type="InterPro" id="IPR040424">
    <property type="entry name" value="Smn1"/>
</dbReference>
<reference evidence="11 12" key="1">
    <citation type="journal article" date="2017" name="PLoS Biol.">
        <title>The sea cucumber genome provides insights into morphological evolution and visceral regeneration.</title>
        <authorList>
            <person name="Zhang X."/>
            <person name="Sun L."/>
            <person name="Yuan J."/>
            <person name="Sun Y."/>
            <person name="Gao Y."/>
            <person name="Zhang L."/>
            <person name="Li S."/>
            <person name="Dai H."/>
            <person name="Hamel J.F."/>
            <person name="Liu C."/>
            <person name="Yu Y."/>
            <person name="Liu S."/>
            <person name="Lin W."/>
            <person name="Guo K."/>
            <person name="Jin S."/>
            <person name="Xu P."/>
            <person name="Storey K.B."/>
            <person name="Huan P."/>
            <person name="Zhang T."/>
            <person name="Zhou Y."/>
            <person name="Zhang J."/>
            <person name="Lin C."/>
            <person name="Li X."/>
            <person name="Xing L."/>
            <person name="Huo D."/>
            <person name="Sun M."/>
            <person name="Wang L."/>
            <person name="Mercier A."/>
            <person name="Li F."/>
            <person name="Yang H."/>
            <person name="Xiang J."/>
        </authorList>
    </citation>
    <scope>NUCLEOTIDE SEQUENCE [LARGE SCALE GENOMIC DNA]</scope>
    <source>
        <strain evidence="11">Shaxun</strain>
        <tissue evidence="11">Muscle</tissue>
    </source>
</reference>
<dbReference type="OrthoDB" id="197400at2759"/>
<dbReference type="GO" id="GO:0030018">
    <property type="term" value="C:Z disc"/>
    <property type="evidence" value="ECO:0007669"/>
    <property type="project" value="UniProtKB-SubCell"/>
</dbReference>
<dbReference type="GO" id="GO:0015030">
    <property type="term" value="C:Cajal body"/>
    <property type="evidence" value="ECO:0007669"/>
    <property type="project" value="UniProtKB-SubCell"/>
</dbReference>
<dbReference type="Gene3D" id="3.40.190.10">
    <property type="entry name" value="Periplasmic binding protein-like II"/>
    <property type="match status" value="1"/>
</dbReference>
<dbReference type="CDD" id="cd22852">
    <property type="entry name" value="SMN_C"/>
    <property type="match status" value="1"/>
</dbReference>
<evidence type="ECO:0000256" key="8">
    <source>
        <dbReference type="ARBA" id="ARBA00034695"/>
    </source>
</evidence>
<dbReference type="InterPro" id="IPR010304">
    <property type="entry name" value="SMN_Tudor"/>
</dbReference>
<evidence type="ECO:0000256" key="6">
    <source>
        <dbReference type="ARBA" id="ARBA00023187"/>
    </source>
</evidence>
<evidence type="ECO:0000256" key="3">
    <source>
        <dbReference type="ARBA" id="ARBA00005371"/>
    </source>
</evidence>
<proteinExistence type="inferred from homology"/>
<accession>A0A2G8KLS9</accession>
<feature type="domain" description="Tudor" evidence="10">
    <location>
        <begin position="81"/>
        <end position="141"/>
    </location>
</feature>
<evidence type="ECO:0000256" key="1">
    <source>
        <dbReference type="ARBA" id="ARBA00004216"/>
    </source>
</evidence>